<dbReference type="InterPro" id="IPR011333">
    <property type="entry name" value="SKP1/BTB/POZ_sf"/>
</dbReference>
<feature type="compositionally biased region" description="Low complexity" evidence="1">
    <location>
        <begin position="172"/>
        <end position="182"/>
    </location>
</feature>
<dbReference type="AlphaFoldDB" id="A0A9P8A9U6"/>
<reference evidence="3" key="1">
    <citation type="submission" date="2021-07" db="EMBL/GenBank/DDBJ databases">
        <title>Draft genome of Mortierella alpina, strain LL118, isolated from an aspen leaf litter sample.</title>
        <authorList>
            <person name="Yang S."/>
            <person name="Vinatzer B.A."/>
        </authorList>
    </citation>
    <scope>NUCLEOTIDE SEQUENCE</scope>
    <source>
        <strain evidence="3">LL118</strain>
    </source>
</reference>
<evidence type="ECO:0000256" key="1">
    <source>
        <dbReference type="SAM" id="MobiDB-lite"/>
    </source>
</evidence>
<evidence type="ECO:0000259" key="2">
    <source>
        <dbReference type="PROSITE" id="PS50097"/>
    </source>
</evidence>
<organism evidence="3 4">
    <name type="scientific">Mortierella alpina</name>
    <name type="common">Oleaginous fungus</name>
    <name type="synonym">Mortierella renispora</name>
    <dbReference type="NCBI Taxonomy" id="64518"/>
    <lineage>
        <taxon>Eukaryota</taxon>
        <taxon>Fungi</taxon>
        <taxon>Fungi incertae sedis</taxon>
        <taxon>Mucoromycota</taxon>
        <taxon>Mortierellomycotina</taxon>
        <taxon>Mortierellomycetes</taxon>
        <taxon>Mortierellales</taxon>
        <taxon>Mortierellaceae</taxon>
        <taxon>Mortierella</taxon>
    </lineage>
</organism>
<dbReference type="EMBL" id="JAIFTL010000044">
    <property type="protein sequence ID" value="KAG9325276.1"/>
    <property type="molecule type" value="Genomic_DNA"/>
</dbReference>
<feature type="compositionally biased region" description="Basic and acidic residues" evidence="1">
    <location>
        <begin position="24"/>
        <end position="34"/>
    </location>
</feature>
<dbReference type="PROSITE" id="PS50097">
    <property type="entry name" value="BTB"/>
    <property type="match status" value="1"/>
</dbReference>
<evidence type="ECO:0000313" key="3">
    <source>
        <dbReference type="EMBL" id="KAG9325276.1"/>
    </source>
</evidence>
<dbReference type="Gene3D" id="3.30.710.10">
    <property type="entry name" value="Potassium Channel Kv1.1, Chain A"/>
    <property type="match status" value="1"/>
</dbReference>
<sequence length="322" mass="35964">MTKAYNLQQQQQQQQHGTTAAEIEPSHAGEDRSQNHRQPCHSGTNDPPVSYMAYVIASRLLPMGSAMFNRRSDANCVLCVGDKRFYVHVQMLASRSPTFRRIFDDMIAHQAWSAEGENPSLYLDQDDDDAYGFSDSAEAQKGEAILDHCVQDEIKDTDMERDMGGDEEGQEVSDSSNNSSVVSDCDMEATWTRLSDTHPLLHSHTDSQPEDNYGSDGFLPELCVALDDPEGGHIEELLYWLYTDDGPRWKASFNKADYESILKNIRHLNIVSPAVLAICKDFEASTAGSSVRGRAEKVLSQVPTLLSRQEYGTETESDDRTL</sequence>
<protein>
    <recommendedName>
        <fullName evidence="2">BTB domain-containing protein</fullName>
    </recommendedName>
</protein>
<dbReference type="SMART" id="SM00225">
    <property type="entry name" value="BTB"/>
    <property type="match status" value="1"/>
</dbReference>
<feature type="domain" description="BTB" evidence="2">
    <location>
        <begin position="74"/>
        <end position="105"/>
    </location>
</feature>
<dbReference type="InterPro" id="IPR000210">
    <property type="entry name" value="BTB/POZ_dom"/>
</dbReference>
<accession>A0A9P8A9U6</accession>
<feature type="region of interest" description="Disordered" evidence="1">
    <location>
        <begin position="1"/>
        <end position="46"/>
    </location>
</feature>
<feature type="region of interest" description="Disordered" evidence="1">
    <location>
        <begin position="159"/>
        <end position="182"/>
    </location>
</feature>
<proteinExistence type="predicted"/>
<gene>
    <name evidence="3" type="ORF">KVV02_000024</name>
</gene>
<dbReference type="Proteomes" id="UP000717515">
    <property type="component" value="Unassembled WGS sequence"/>
</dbReference>
<name>A0A9P8A9U6_MORAP</name>
<comment type="caution">
    <text evidence="3">The sequence shown here is derived from an EMBL/GenBank/DDBJ whole genome shotgun (WGS) entry which is preliminary data.</text>
</comment>
<dbReference type="Pfam" id="PF00651">
    <property type="entry name" value="BTB"/>
    <property type="match status" value="1"/>
</dbReference>
<dbReference type="SUPFAM" id="SSF54695">
    <property type="entry name" value="POZ domain"/>
    <property type="match status" value="1"/>
</dbReference>
<evidence type="ECO:0000313" key="4">
    <source>
        <dbReference type="Proteomes" id="UP000717515"/>
    </source>
</evidence>